<dbReference type="Pfam" id="PF00535">
    <property type="entry name" value="Glycos_transf_2"/>
    <property type="match status" value="1"/>
</dbReference>
<evidence type="ECO:0000256" key="1">
    <source>
        <dbReference type="ARBA" id="ARBA00006739"/>
    </source>
</evidence>
<dbReference type="EC" id="2.4.-.-" evidence="5"/>
<dbReference type="CDD" id="cd04186">
    <property type="entry name" value="GT_2_like_c"/>
    <property type="match status" value="1"/>
</dbReference>
<reference evidence="5" key="1">
    <citation type="journal article" date="2021" name="PeerJ">
        <title>Extensive microbial diversity within the chicken gut microbiome revealed by metagenomics and culture.</title>
        <authorList>
            <person name="Gilroy R."/>
            <person name="Ravi A."/>
            <person name="Getino M."/>
            <person name="Pursley I."/>
            <person name="Horton D.L."/>
            <person name="Alikhan N.F."/>
            <person name="Baker D."/>
            <person name="Gharbi K."/>
            <person name="Hall N."/>
            <person name="Watson M."/>
            <person name="Adriaenssens E.M."/>
            <person name="Foster-Nyarko E."/>
            <person name="Jarju S."/>
            <person name="Secka A."/>
            <person name="Antonio M."/>
            <person name="Oren A."/>
            <person name="Chaudhuri R.R."/>
            <person name="La Ragione R."/>
            <person name="Hildebrand F."/>
            <person name="Pallen M.J."/>
        </authorList>
    </citation>
    <scope>NUCLEOTIDE SEQUENCE</scope>
    <source>
        <strain evidence="5">Gambia16-554</strain>
    </source>
</reference>
<dbReference type="GO" id="GO:0016757">
    <property type="term" value="F:glycosyltransferase activity"/>
    <property type="evidence" value="ECO:0007669"/>
    <property type="project" value="UniProtKB-KW"/>
</dbReference>
<dbReference type="InterPro" id="IPR029044">
    <property type="entry name" value="Nucleotide-diphossugar_trans"/>
</dbReference>
<dbReference type="Pfam" id="PF05686">
    <property type="entry name" value="Glyco_transf_90"/>
    <property type="match status" value="1"/>
</dbReference>
<dbReference type="InterPro" id="IPR006598">
    <property type="entry name" value="CAP10"/>
</dbReference>
<dbReference type="SMART" id="SM00672">
    <property type="entry name" value="CAP10"/>
    <property type="match status" value="1"/>
</dbReference>
<dbReference type="Gene3D" id="3.90.550.10">
    <property type="entry name" value="Spore Coat Polysaccharide Biosynthesis Protein SpsA, Chain A"/>
    <property type="match status" value="1"/>
</dbReference>
<dbReference type="SUPFAM" id="SSF53448">
    <property type="entry name" value="Nucleotide-diphospho-sugar transferases"/>
    <property type="match status" value="1"/>
</dbReference>
<dbReference type="PANTHER" id="PTHR43179:SF12">
    <property type="entry name" value="GALACTOFURANOSYLTRANSFERASE GLFT2"/>
    <property type="match status" value="1"/>
</dbReference>
<reference evidence="5" key="2">
    <citation type="submission" date="2021-04" db="EMBL/GenBank/DDBJ databases">
        <authorList>
            <person name="Gilroy R."/>
        </authorList>
    </citation>
    <scope>NUCLEOTIDE SEQUENCE</scope>
    <source>
        <strain evidence="5">Gambia16-554</strain>
    </source>
</reference>
<dbReference type="AlphaFoldDB" id="A0A9D2GPB6"/>
<organism evidence="5 6">
    <name type="scientific">Candidatus Coprenecus stercoravium</name>
    <dbReference type="NCBI Taxonomy" id="2840735"/>
    <lineage>
        <taxon>Bacteria</taxon>
        <taxon>Pseudomonadati</taxon>
        <taxon>Bacteroidota</taxon>
        <taxon>Bacteroidia</taxon>
        <taxon>Bacteroidales</taxon>
        <taxon>Rikenellaceae</taxon>
        <taxon>Rikenellaceae incertae sedis</taxon>
        <taxon>Candidatus Coprenecus</taxon>
    </lineage>
</organism>
<name>A0A9D2GPB6_9BACT</name>
<dbReference type="EMBL" id="DXAW01000085">
    <property type="protein sequence ID" value="HIZ85752.1"/>
    <property type="molecule type" value="Genomic_DNA"/>
</dbReference>
<comment type="similarity">
    <text evidence="1">Belongs to the glycosyltransferase 2 family.</text>
</comment>
<dbReference type="InterPro" id="IPR001173">
    <property type="entry name" value="Glyco_trans_2-like"/>
</dbReference>
<keyword evidence="3 5" id="KW-0808">Transferase</keyword>
<evidence type="ECO:0000313" key="5">
    <source>
        <dbReference type="EMBL" id="HIZ85752.1"/>
    </source>
</evidence>
<accession>A0A9D2GPB6</accession>
<sequence length="657" mass="75967">MSTTAVVILNWNGKAYLEKFIPSVLEHMPEGDVLYVADNGSQDGSLEYLRNTWPDVRLIVFDRNYGFTGGYNRAFDRIRSDGETFDYYLLLNSDIEVTPGWLDGLERFMDSHPRCAVCAPKILSYSDRGFFEHAGAAGGFVDRWYFPYCRGRILATVERDEGQYDSACKVFWASGAAFMIRSGVWHQLGGLDEAFFAHMEEIDLCWRAMLSGWEVWAFPGSKVYHVGGGTLPNNSPRKLYLNFRNNLLMMYKNLPERNRRRIIFSRMCVDGAIAAMYLLTGKLSFFKSVVRAHADYRRMRKDVTRTVPLCPVLRPVENLPRLVLRGYRDPVLPLPAGECPPAFYIRGYLNLFTRAFFRRRYKKILSSYDRLLPLQKQYVDYRVTYYNRLSGGFRSDAGPFVPSSAVRPDAVLGGARANSRYIFDTLKYLRYFPAKVRASYLFGDITYVPSVPSFVKSRPIAGDSACSVVLPLDMLRHFRFVRRDPVPFRKKQDRLIGMSYVGQPHRRRFMEMYFGHPMCDLGSINPSEKEHPEWIRPKISVRRHLDYKFVSCIEGNDVATNLKWVMSSDCLPVMPRPVYETWFMEGTLIPGYHYVEIRPDYSDLIEKMEYYTAHPEEAEEINRHGKEYAAQFADPSLERLIAVKVMEKYFRLGGSLS</sequence>
<evidence type="ECO:0000256" key="2">
    <source>
        <dbReference type="ARBA" id="ARBA00022676"/>
    </source>
</evidence>
<proteinExistence type="inferred from homology"/>
<dbReference type="Proteomes" id="UP000824115">
    <property type="component" value="Unassembled WGS sequence"/>
</dbReference>
<keyword evidence="2 5" id="KW-0328">Glycosyltransferase</keyword>
<evidence type="ECO:0000313" key="6">
    <source>
        <dbReference type="Proteomes" id="UP000824115"/>
    </source>
</evidence>
<dbReference type="PANTHER" id="PTHR43179">
    <property type="entry name" value="RHAMNOSYLTRANSFERASE WBBL"/>
    <property type="match status" value="1"/>
</dbReference>
<feature type="domain" description="Glycosyl transferase CAP10" evidence="4">
    <location>
        <begin position="420"/>
        <end position="650"/>
    </location>
</feature>
<protein>
    <submittedName>
        <fullName evidence="5">Glycosyltransferase</fullName>
        <ecNumber evidence="5">2.4.-.-</ecNumber>
    </submittedName>
</protein>
<comment type="caution">
    <text evidence="5">The sequence shown here is derived from an EMBL/GenBank/DDBJ whole genome shotgun (WGS) entry which is preliminary data.</text>
</comment>
<evidence type="ECO:0000259" key="4">
    <source>
        <dbReference type="SMART" id="SM00672"/>
    </source>
</evidence>
<gene>
    <name evidence="5" type="ORF">IAC04_04610</name>
</gene>
<evidence type="ECO:0000256" key="3">
    <source>
        <dbReference type="ARBA" id="ARBA00022679"/>
    </source>
</evidence>